<evidence type="ECO:0008006" key="15">
    <source>
        <dbReference type="Google" id="ProtNLM"/>
    </source>
</evidence>
<dbReference type="Proteomes" id="UP001220324">
    <property type="component" value="Unassembled WGS sequence"/>
</dbReference>
<dbReference type="SUPFAM" id="SSF57701">
    <property type="entry name" value="Zn2/Cys6 DNA-binding domain"/>
    <property type="match status" value="1"/>
</dbReference>
<dbReference type="InterPro" id="IPR036864">
    <property type="entry name" value="Zn2-C6_fun-type_DNA-bd_sf"/>
</dbReference>
<evidence type="ECO:0000313" key="13">
    <source>
        <dbReference type="EMBL" id="KAJ5538668.1"/>
    </source>
</evidence>
<organism evidence="13 14">
    <name type="scientific">Penicillium frequentans</name>
    <dbReference type="NCBI Taxonomy" id="3151616"/>
    <lineage>
        <taxon>Eukaryota</taxon>
        <taxon>Fungi</taxon>
        <taxon>Dikarya</taxon>
        <taxon>Ascomycota</taxon>
        <taxon>Pezizomycotina</taxon>
        <taxon>Eurotiomycetes</taxon>
        <taxon>Eurotiomycetidae</taxon>
        <taxon>Eurotiales</taxon>
        <taxon>Aspergillaceae</taxon>
        <taxon>Penicillium</taxon>
    </lineage>
</organism>
<dbReference type="CDD" id="cd00067">
    <property type="entry name" value="GAL4"/>
    <property type="match status" value="1"/>
</dbReference>
<dbReference type="EMBL" id="JAQIZZ010000006">
    <property type="protein sequence ID" value="KAJ5538668.1"/>
    <property type="molecule type" value="Genomic_DNA"/>
</dbReference>
<name>A0AAD6CU17_9EURO</name>
<evidence type="ECO:0000256" key="1">
    <source>
        <dbReference type="ARBA" id="ARBA00004123"/>
    </source>
</evidence>
<keyword evidence="9" id="KW-0539">Nucleus</keyword>
<dbReference type="InterPro" id="IPR036236">
    <property type="entry name" value="Znf_C2H2_sf"/>
</dbReference>
<reference evidence="13 14" key="1">
    <citation type="journal article" date="2023" name="IMA Fungus">
        <title>Comparative genomic study of the Penicillium genus elucidates a diverse pangenome and 15 lateral gene transfer events.</title>
        <authorList>
            <person name="Petersen C."/>
            <person name="Sorensen T."/>
            <person name="Nielsen M.R."/>
            <person name="Sondergaard T.E."/>
            <person name="Sorensen J.L."/>
            <person name="Fitzpatrick D.A."/>
            <person name="Frisvad J.C."/>
            <person name="Nielsen K.L."/>
        </authorList>
    </citation>
    <scope>NUCLEOTIDE SEQUENCE [LARGE SCALE GENOMIC DNA]</scope>
    <source>
        <strain evidence="13 14">IBT 35679</strain>
    </source>
</reference>
<dbReference type="InterPro" id="IPR001138">
    <property type="entry name" value="Zn2Cys6_DnaBD"/>
</dbReference>
<keyword evidence="6" id="KW-0805">Transcription regulation</keyword>
<accession>A0AAD6CU17</accession>
<dbReference type="PROSITE" id="PS00463">
    <property type="entry name" value="ZN2_CY6_FUNGAL_1"/>
    <property type="match status" value="1"/>
</dbReference>
<dbReference type="SMART" id="SM00066">
    <property type="entry name" value="GAL4"/>
    <property type="match status" value="1"/>
</dbReference>
<keyword evidence="7" id="KW-0238">DNA-binding</keyword>
<keyword evidence="3" id="KW-0677">Repeat</keyword>
<feature type="domain" description="C2H2-type" evidence="12">
    <location>
        <begin position="6"/>
        <end position="34"/>
    </location>
</feature>
<evidence type="ECO:0000313" key="14">
    <source>
        <dbReference type="Proteomes" id="UP001220324"/>
    </source>
</evidence>
<dbReference type="PROSITE" id="PS50048">
    <property type="entry name" value="ZN2_CY6_FUNGAL_2"/>
    <property type="match status" value="1"/>
</dbReference>
<keyword evidence="4 10" id="KW-0863">Zinc-finger</keyword>
<keyword evidence="5" id="KW-0862">Zinc</keyword>
<dbReference type="GO" id="GO:0000978">
    <property type="term" value="F:RNA polymerase II cis-regulatory region sequence-specific DNA binding"/>
    <property type="evidence" value="ECO:0007669"/>
    <property type="project" value="InterPro"/>
</dbReference>
<evidence type="ECO:0000256" key="3">
    <source>
        <dbReference type="ARBA" id="ARBA00022737"/>
    </source>
</evidence>
<keyword evidence="14" id="KW-1185">Reference proteome</keyword>
<keyword evidence="8" id="KW-0804">Transcription</keyword>
<evidence type="ECO:0000256" key="8">
    <source>
        <dbReference type="ARBA" id="ARBA00023163"/>
    </source>
</evidence>
<comment type="caution">
    <text evidence="13">The sequence shown here is derived from an EMBL/GenBank/DDBJ whole genome shotgun (WGS) entry which is preliminary data.</text>
</comment>
<gene>
    <name evidence="13" type="ORF">N7494_008147</name>
</gene>
<evidence type="ECO:0000259" key="12">
    <source>
        <dbReference type="PROSITE" id="PS50157"/>
    </source>
</evidence>
<feature type="domain" description="C2H2-type" evidence="12">
    <location>
        <begin position="35"/>
        <end position="63"/>
    </location>
</feature>
<evidence type="ECO:0000256" key="4">
    <source>
        <dbReference type="ARBA" id="ARBA00022771"/>
    </source>
</evidence>
<evidence type="ECO:0000256" key="6">
    <source>
        <dbReference type="ARBA" id="ARBA00023015"/>
    </source>
</evidence>
<dbReference type="Gene3D" id="4.10.240.10">
    <property type="entry name" value="Zn(2)-C6 fungal-type DNA-binding domain"/>
    <property type="match status" value="1"/>
</dbReference>
<evidence type="ECO:0000256" key="5">
    <source>
        <dbReference type="ARBA" id="ARBA00022833"/>
    </source>
</evidence>
<evidence type="ECO:0000256" key="7">
    <source>
        <dbReference type="ARBA" id="ARBA00023125"/>
    </source>
</evidence>
<dbReference type="InterPro" id="IPR051059">
    <property type="entry name" value="VerF-like"/>
</dbReference>
<dbReference type="AlphaFoldDB" id="A0AAD6CU17"/>
<dbReference type="GO" id="GO:0000981">
    <property type="term" value="F:DNA-binding transcription factor activity, RNA polymerase II-specific"/>
    <property type="evidence" value="ECO:0007669"/>
    <property type="project" value="InterPro"/>
</dbReference>
<dbReference type="GO" id="GO:0000785">
    <property type="term" value="C:chromatin"/>
    <property type="evidence" value="ECO:0007669"/>
    <property type="project" value="TreeGrafter"/>
</dbReference>
<evidence type="ECO:0000256" key="2">
    <source>
        <dbReference type="ARBA" id="ARBA00022723"/>
    </source>
</evidence>
<dbReference type="PANTHER" id="PTHR40626:SF3">
    <property type="entry name" value="TRANSCRIPTION FACTOR WITH C2H2 AND ZN(2)-CYS(6) DNA BINDING DOMAIN (EUROFUNG)-RELATED"/>
    <property type="match status" value="1"/>
</dbReference>
<dbReference type="PROSITE" id="PS50157">
    <property type="entry name" value="ZINC_FINGER_C2H2_2"/>
    <property type="match status" value="2"/>
</dbReference>
<evidence type="ECO:0000256" key="9">
    <source>
        <dbReference type="ARBA" id="ARBA00023242"/>
    </source>
</evidence>
<feature type="domain" description="Zn(2)-C6 fungal-type" evidence="11">
    <location>
        <begin position="74"/>
        <end position="103"/>
    </location>
</feature>
<dbReference type="GO" id="GO:0008270">
    <property type="term" value="F:zinc ion binding"/>
    <property type="evidence" value="ECO:0007669"/>
    <property type="project" value="UniProtKB-KW"/>
</dbReference>
<dbReference type="InterPro" id="IPR013087">
    <property type="entry name" value="Znf_C2H2_type"/>
</dbReference>
<evidence type="ECO:0000259" key="11">
    <source>
        <dbReference type="PROSITE" id="PS50048"/>
    </source>
</evidence>
<comment type="subcellular location">
    <subcellularLocation>
        <location evidence="1">Nucleus</location>
    </subcellularLocation>
</comment>
<keyword evidence="2" id="KW-0479">Metal-binding</keyword>
<evidence type="ECO:0000256" key="10">
    <source>
        <dbReference type="PROSITE-ProRule" id="PRU00042"/>
    </source>
</evidence>
<dbReference type="CDD" id="cd12148">
    <property type="entry name" value="fungal_TF_MHR"/>
    <property type="match status" value="1"/>
</dbReference>
<dbReference type="Pfam" id="PF00172">
    <property type="entry name" value="Zn_clus"/>
    <property type="match status" value="1"/>
</dbReference>
<dbReference type="GO" id="GO:0005634">
    <property type="term" value="C:nucleus"/>
    <property type="evidence" value="ECO:0007669"/>
    <property type="project" value="UniProtKB-SubCell"/>
</dbReference>
<dbReference type="PROSITE" id="PS00028">
    <property type="entry name" value="ZINC_FINGER_C2H2_1"/>
    <property type="match status" value="1"/>
</dbReference>
<protein>
    <recommendedName>
        <fullName evidence="15">Zn(2)-C6 fungal-type domain-containing protein</fullName>
    </recommendedName>
</protein>
<sequence length="572" mass="64519">MSSAGHRCSTCKRTFSSRSHLKRHEASSHNPRTQATCEFCGSIYSRQDALRRHYKSCKIGRQPLPKKAGRHRKSCDTCAKNRSTCDANYPCSTCESQSVICTYQRLEGRTDEPLGAISNTRVSTRSQHRQATAISDQRRHGQLSVPFLLNYSAPGNQSNPGDVNHALSLLSTTESNDPELDSALPSLEVEADRSDLFFEDSWALFFGSVTHDRQCRNSPLPEGLDDPEQRQLAADKMIDCLSSVYTSNCHVFGELNLDPERTFFNERNVRDFINAYFDNIVRPRSRIVLKSSFNLENTSAPLLLAIFLLGASCGLSDHAMSQATSYVDMAEQVVFEDSNFLQLVYNQQHRDGESLNQTEIESIQAAILIILNQLASPRPEARRRVRIQRYPALVSIARATSMTQIKNQWHDSNVPLSHAKFIKNETCIRLMASITMLDCHNIMFFNTPPQFTASEFGFDLPAQERGIDIRDSATWEIWAQNEREHPRPSPLNIFVQELLSDDWPGLDDPRYSNLNVFALFIVVSGKSSVISVSDALKAKKAFAQSIPTNNIRVEVKPLQYVRRHTPARKGTL</sequence>
<dbReference type="SMART" id="SM00355">
    <property type="entry name" value="ZnF_C2H2"/>
    <property type="match status" value="2"/>
</dbReference>
<proteinExistence type="predicted"/>
<dbReference type="SUPFAM" id="SSF57667">
    <property type="entry name" value="beta-beta-alpha zinc fingers"/>
    <property type="match status" value="1"/>
</dbReference>
<dbReference type="Gene3D" id="3.30.160.60">
    <property type="entry name" value="Classic Zinc Finger"/>
    <property type="match status" value="1"/>
</dbReference>
<dbReference type="PANTHER" id="PTHR40626">
    <property type="entry name" value="MIP31509P"/>
    <property type="match status" value="1"/>
</dbReference>